<dbReference type="InterPro" id="IPR016181">
    <property type="entry name" value="Acyl_CoA_acyltransferase"/>
</dbReference>
<evidence type="ECO:0000259" key="1">
    <source>
        <dbReference type="PROSITE" id="PS51186"/>
    </source>
</evidence>
<dbReference type="AlphaFoldDB" id="A0AAP5I5V5"/>
<dbReference type="PANTHER" id="PTHR13355:SF11">
    <property type="entry name" value="GLUCOSAMINE 6-PHOSPHATE N-ACETYLTRANSFERASE"/>
    <property type="match status" value="1"/>
</dbReference>
<accession>A0AAP5I5V5</accession>
<dbReference type="InterPro" id="IPR000182">
    <property type="entry name" value="GNAT_dom"/>
</dbReference>
<name>A0AAP5I5V5_9CYAN</name>
<sequence length="163" mass="18442">MDNVVIKIATSPEELRAIRIIRESVFQKEQGVDPASDFDGLDEICQQLIACTSSEYIGTARIRYLNDKTAKIERLAVLPIARGHNIGKQIMEKALKIIADRDISQVELHAQEYIKSLHEKLGFQEQGEIFEEAGIRHVRMIKKLKNDDKEGTGNYGHGELPEN</sequence>
<dbReference type="EMBL" id="JAALHA020000005">
    <property type="protein sequence ID" value="MDR9895598.1"/>
    <property type="molecule type" value="Genomic_DNA"/>
</dbReference>
<dbReference type="Proteomes" id="UP000667802">
    <property type="component" value="Unassembled WGS sequence"/>
</dbReference>
<evidence type="ECO:0000313" key="3">
    <source>
        <dbReference type="Proteomes" id="UP000667802"/>
    </source>
</evidence>
<dbReference type="SUPFAM" id="SSF55729">
    <property type="entry name" value="Acyl-CoA N-acyltransferases (Nat)"/>
    <property type="match status" value="1"/>
</dbReference>
<reference evidence="3" key="1">
    <citation type="journal article" date="2021" name="Science">
        <title>Hunting the eagle killer: A cyanobacterial neurotoxin causes vacuolar myelinopathy.</title>
        <authorList>
            <person name="Breinlinger S."/>
            <person name="Phillips T.J."/>
            <person name="Haram B.N."/>
            <person name="Mares J."/>
            <person name="Martinez Yerena J.A."/>
            <person name="Hrouzek P."/>
            <person name="Sobotka R."/>
            <person name="Henderson W.M."/>
            <person name="Schmieder P."/>
            <person name="Williams S.M."/>
            <person name="Lauderdale J.D."/>
            <person name="Wilde H.D."/>
            <person name="Gerrin W."/>
            <person name="Kust A."/>
            <person name="Washington J.W."/>
            <person name="Wagner C."/>
            <person name="Geier B."/>
            <person name="Liebeke M."/>
            <person name="Enke H."/>
            <person name="Niedermeyer T.H.J."/>
            <person name="Wilde S.B."/>
        </authorList>
    </citation>
    <scope>NUCLEOTIDE SEQUENCE [LARGE SCALE GENOMIC DNA]</scope>
    <source>
        <strain evidence="3">Thurmond2011</strain>
    </source>
</reference>
<feature type="domain" description="N-acetyltransferase" evidence="1">
    <location>
        <begin position="4"/>
        <end position="145"/>
    </location>
</feature>
<dbReference type="Pfam" id="PF13673">
    <property type="entry name" value="Acetyltransf_10"/>
    <property type="match status" value="1"/>
</dbReference>
<organism evidence="2 3">
    <name type="scientific">Aetokthonos hydrillicola Thurmond2011</name>
    <dbReference type="NCBI Taxonomy" id="2712845"/>
    <lineage>
        <taxon>Bacteria</taxon>
        <taxon>Bacillati</taxon>
        <taxon>Cyanobacteriota</taxon>
        <taxon>Cyanophyceae</taxon>
        <taxon>Nostocales</taxon>
        <taxon>Hapalosiphonaceae</taxon>
        <taxon>Aetokthonos</taxon>
    </lineage>
</organism>
<dbReference type="Gene3D" id="3.40.630.30">
    <property type="match status" value="1"/>
</dbReference>
<keyword evidence="3" id="KW-1185">Reference proteome</keyword>
<proteinExistence type="predicted"/>
<dbReference type="RefSeq" id="WP_208344577.1">
    <property type="nucleotide sequence ID" value="NZ_CAWQFN010000516.1"/>
</dbReference>
<evidence type="ECO:0000313" key="2">
    <source>
        <dbReference type="EMBL" id="MDR9895598.1"/>
    </source>
</evidence>
<dbReference type="GO" id="GO:0004343">
    <property type="term" value="F:glucosamine 6-phosphate N-acetyltransferase activity"/>
    <property type="evidence" value="ECO:0007669"/>
    <property type="project" value="TreeGrafter"/>
</dbReference>
<comment type="caution">
    <text evidence="2">The sequence shown here is derived from an EMBL/GenBank/DDBJ whole genome shotgun (WGS) entry which is preliminary data.</text>
</comment>
<protein>
    <submittedName>
        <fullName evidence="2">GNAT family N-acetyltransferase</fullName>
    </submittedName>
</protein>
<dbReference type="PANTHER" id="PTHR13355">
    <property type="entry name" value="GLUCOSAMINE 6-PHOSPHATE N-ACETYLTRANSFERASE"/>
    <property type="match status" value="1"/>
</dbReference>
<dbReference type="PROSITE" id="PS51186">
    <property type="entry name" value="GNAT"/>
    <property type="match status" value="1"/>
</dbReference>
<gene>
    <name evidence="2" type="ORF">G7B40_013615</name>
</gene>
<dbReference type="CDD" id="cd04301">
    <property type="entry name" value="NAT_SF"/>
    <property type="match status" value="1"/>
</dbReference>
<dbReference type="InterPro" id="IPR039143">
    <property type="entry name" value="GNPNAT1-like"/>
</dbReference>